<keyword evidence="7" id="KW-1185">Reference proteome</keyword>
<dbReference type="EMBL" id="JACHHT010000001">
    <property type="protein sequence ID" value="MBB6521422.1"/>
    <property type="molecule type" value="Genomic_DNA"/>
</dbReference>
<reference evidence="6 7" key="1">
    <citation type="submission" date="2020-08" db="EMBL/GenBank/DDBJ databases">
        <title>Genomic Encyclopedia of Type Strains, Phase IV (KMG-IV): sequencing the most valuable type-strain genomes for metagenomic binning, comparative biology and taxonomic classification.</title>
        <authorList>
            <person name="Goeker M."/>
        </authorList>
    </citation>
    <scope>NUCLEOTIDE SEQUENCE [LARGE SCALE GENOMIC DNA]</scope>
    <source>
        <strain evidence="6 7">DSM 22368</strain>
    </source>
</reference>
<proteinExistence type="inferred from homology"/>
<dbReference type="InterPro" id="IPR005119">
    <property type="entry name" value="LysR_subst-bd"/>
</dbReference>
<dbReference type="Gene3D" id="3.40.190.290">
    <property type="match status" value="1"/>
</dbReference>
<comment type="similarity">
    <text evidence="1">Belongs to the LysR transcriptional regulatory family.</text>
</comment>
<keyword evidence="3 6" id="KW-0238">DNA-binding</keyword>
<dbReference type="GO" id="GO:0000976">
    <property type="term" value="F:transcription cis-regulatory region binding"/>
    <property type="evidence" value="ECO:0007669"/>
    <property type="project" value="TreeGrafter"/>
</dbReference>
<dbReference type="PANTHER" id="PTHR30126">
    <property type="entry name" value="HTH-TYPE TRANSCRIPTIONAL REGULATOR"/>
    <property type="match status" value="1"/>
</dbReference>
<evidence type="ECO:0000256" key="3">
    <source>
        <dbReference type="ARBA" id="ARBA00023125"/>
    </source>
</evidence>
<accession>A0A7X0JSM2</accession>
<name>A0A7X0JSM2_9GAMM</name>
<dbReference type="InParanoid" id="A0A7X0JSM2"/>
<dbReference type="PANTHER" id="PTHR30126:SF98">
    <property type="entry name" value="HTH-TYPE TRANSCRIPTIONAL ACTIVATOR BAUR"/>
    <property type="match status" value="1"/>
</dbReference>
<dbReference type="Pfam" id="PF00126">
    <property type="entry name" value="HTH_1"/>
    <property type="match status" value="1"/>
</dbReference>
<dbReference type="InterPro" id="IPR000847">
    <property type="entry name" value="LysR_HTH_N"/>
</dbReference>
<evidence type="ECO:0000256" key="4">
    <source>
        <dbReference type="ARBA" id="ARBA00023163"/>
    </source>
</evidence>
<dbReference type="PROSITE" id="PS50931">
    <property type="entry name" value="HTH_LYSR"/>
    <property type="match status" value="1"/>
</dbReference>
<dbReference type="AlphaFoldDB" id="A0A7X0JSM2"/>
<evidence type="ECO:0000313" key="7">
    <source>
        <dbReference type="Proteomes" id="UP000528457"/>
    </source>
</evidence>
<organism evidence="6 7">
    <name type="scientific">Pseudoteredinibacter isoporae</name>
    <dbReference type="NCBI Taxonomy" id="570281"/>
    <lineage>
        <taxon>Bacteria</taxon>
        <taxon>Pseudomonadati</taxon>
        <taxon>Pseudomonadota</taxon>
        <taxon>Gammaproteobacteria</taxon>
        <taxon>Cellvibrionales</taxon>
        <taxon>Cellvibrionaceae</taxon>
        <taxon>Pseudoteredinibacter</taxon>
    </lineage>
</organism>
<dbReference type="RefSeq" id="WP_166848524.1">
    <property type="nucleotide sequence ID" value="NZ_JAAONY010000001.1"/>
</dbReference>
<keyword evidence="2" id="KW-0805">Transcription regulation</keyword>
<evidence type="ECO:0000313" key="6">
    <source>
        <dbReference type="EMBL" id="MBB6521422.1"/>
    </source>
</evidence>
<gene>
    <name evidence="6" type="ORF">HNR48_001700</name>
</gene>
<feature type="domain" description="HTH lysR-type" evidence="5">
    <location>
        <begin position="14"/>
        <end position="71"/>
    </location>
</feature>
<dbReference type="InterPro" id="IPR036388">
    <property type="entry name" value="WH-like_DNA-bd_sf"/>
</dbReference>
<dbReference type="CDD" id="cd05466">
    <property type="entry name" value="PBP2_LTTR_substrate"/>
    <property type="match status" value="1"/>
</dbReference>
<comment type="caution">
    <text evidence="6">The sequence shown here is derived from an EMBL/GenBank/DDBJ whole genome shotgun (WGS) entry which is preliminary data.</text>
</comment>
<evidence type="ECO:0000256" key="2">
    <source>
        <dbReference type="ARBA" id="ARBA00023015"/>
    </source>
</evidence>
<keyword evidence="4" id="KW-0804">Transcription</keyword>
<dbReference type="GO" id="GO:0003700">
    <property type="term" value="F:DNA-binding transcription factor activity"/>
    <property type="evidence" value="ECO:0007669"/>
    <property type="project" value="InterPro"/>
</dbReference>
<dbReference type="InterPro" id="IPR036390">
    <property type="entry name" value="WH_DNA-bd_sf"/>
</dbReference>
<dbReference type="Pfam" id="PF03466">
    <property type="entry name" value="LysR_substrate"/>
    <property type="match status" value="1"/>
</dbReference>
<evidence type="ECO:0000256" key="1">
    <source>
        <dbReference type="ARBA" id="ARBA00009437"/>
    </source>
</evidence>
<dbReference type="Proteomes" id="UP000528457">
    <property type="component" value="Unassembled WGS sequence"/>
</dbReference>
<evidence type="ECO:0000259" key="5">
    <source>
        <dbReference type="PROSITE" id="PS50931"/>
    </source>
</evidence>
<dbReference type="SUPFAM" id="SSF46785">
    <property type="entry name" value="Winged helix' DNA-binding domain"/>
    <property type="match status" value="1"/>
</dbReference>
<protein>
    <submittedName>
        <fullName evidence="6">DNA-binding transcriptional LysR family regulator</fullName>
    </submittedName>
</protein>
<dbReference type="Gene3D" id="1.10.10.10">
    <property type="entry name" value="Winged helix-like DNA-binding domain superfamily/Winged helix DNA-binding domain"/>
    <property type="match status" value="1"/>
</dbReference>
<dbReference type="SUPFAM" id="SSF53850">
    <property type="entry name" value="Periplasmic binding protein-like II"/>
    <property type="match status" value="1"/>
</dbReference>
<sequence>MKHKASPLGQLSDIDLRLLRVFKSVVEAGGLSAAELELNIGRSTISRHLKDLEIRLGMNLAKRGRGGFALTDEGASIYRATLNLLGSIESFRNDVNDIQQSLTGKLSIALFDKTAGNPACHIDKAIARYVELAPEVSLELHVEPINVIEKGVMEGRFQLGVIPAHRESSSLNYLSLFDEQMYLYCGKNHPLFDQDDTVIRNSEVLQYPYAGLGYHSPNMEVGQRLSMQRSATAYDQEAIVHLVLSNCYLGYLPEHYAAPWVERGEMRAIACDEFQYLCQFLAISRISPKPSRILLGFIECLAAEHKSD</sequence>